<sequence>MKTTQNRYALVYDHQNVQGWLKVLRISDNLGTFPDSVQVGDPFQGQPIVALAADLDSFAHVLKDENALCEQGKKRFLELQPQQQWRYYLLFRFYIRSPMYATTVEEKVAIALLGETQTLRGVGSNDPDAIEVSAVWRHLQQYETALGTVLEGGPLDGVVGSRFRSLDTIDTQSQQYREWQPITTQFIPNL</sequence>
<evidence type="ECO:0000313" key="1">
    <source>
        <dbReference type="EMBL" id="MEP1061792.1"/>
    </source>
</evidence>
<comment type="caution">
    <text evidence="1">The sequence shown here is derived from an EMBL/GenBank/DDBJ whole genome shotgun (WGS) entry which is preliminary data.</text>
</comment>
<proteinExistence type="predicted"/>
<organism evidence="1 2">
    <name type="scientific">Stenomitos frigidus AS-A4</name>
    <dbReference type="NCBI Taxonomy" id="2933935"/>
    <lineage>
        <taxon>Bacteria</taxon>
        <taxon>Bacillati</taxon>
        <taxon>Cyanobacteriota</taxon>
        <taxon>Cyanophyceae</taxon>
        <taxon>Leptolyngbyales</taxon>
        <taxon>Leptolyngbyaceae</taxon>
        <taxon>Stenomitos</taxon>
    </lineage>
</organism>
<evidence type="ECO:0000313" key="2">
    <source>
        <dbReference type="Proteomes" id="UP001476950"/>
    </source>
</evidence>
<reference evidence="1 2" key="1">
    <citation type="submission" date="2022-04" db="EMBL/GenBank/DDBJ databases">
        <title>Positive selection, recombination, and allopatry shape intraspecific diversity of widespread and dominant cyanobacteria.</title>
        <authorList>
            <person name="Wei J."/>
            <person name="Shu W."/>
            <person name="Hu C."/>
        </authorList>
    </citation>
    <scope>NUCLEOTIDE SEQUENCE [LARGE SCALE GENOMIC DNA]</scope>
    <source>
        <strain evidence="1 2">AS-A4</strain>
    </source>
</reference>
<keyword evidence="2" id="KW-1185">Reference proteome</keyword>
<gene>
    <name evidence="1" type="ORF">NDI38_25810</name>
</gene>
<name>A0ABV0KRC7_9CYAN</name>
<protein>
    <submittedName>
        <fullName evidence="1">Uncharacterized protein</fullName>
    </submittedName>
</protein>
<dbReference type="EMBL" id="JAMPLM010000044">
    <property type="protein sequence ID" value="MEP1061792.1"/>
    <property type="molecule type" value="Genomic_DNA"/>
</dbReference>
<dbReference type="RefSeq" id="WP_190448016.1">
    <property type="nucleotide sequence ID" value="NZ_JAMPLM010000044.1"/>
</dbReference>
<dbReference type="Proteomes" id="UP001476950">
    <property type="component" value="Unassembled WGS sequence"/>
</dbReference>
<accession>A0ABV0KRC7</accession>